<feature type="compositionally biased region" description="Acidic residues" evidence="1">
    <location>
        <begin position="149"/>
        <end position="165"/>
    </location>
</feature>
<proteinExistence type="predicted"/>
<dbReference type="Pfam" id="PF20918">
    <property type="entry name" value="SPOCS_spoVID-N"/>
    <property type="match status" value="1"/>
</dbReference>
<dbReference type="Gene3D" id="3.10.350.10">
    <property type="entry name" value="LysM domain"/>
    <property type="match status" value="1"/>
</dbReference>
<feature type="domain" description="LysM" evidence="2">
    <location>
        <begin position="371"/>
        <end position="415"/>
    </location>
</feature>
<dbReference type="PANTHER" id="PTHR33734">
    <property type="entry name" value="LYSM DOMAIN-CONTAINING GPI-ANCHORED PROTEIN 2"/>
    <property type="match status" value="1"/>
</dbReference>
<dbReference type="PROSITE" id="PS51782">
    <property type="entry name" value="LYSM"/>
    <property type="match status" value="1"/>
</dbReference>
<feature type="region of interest" description="Disordered" evidence="1">
    <location>
        <begin position="140"/>
        <end position="350"/>
    </location>
</feature>
<evidence type="ECO:0000313" key="4">
    <source>
        <dbReference type="Proteomes" id="UP000295689"/>
    </source>
</evidence>
<dbReference type="SUPFAM" id="SSF54106">
    <property type="entry name" value="LysM domain"/>
    <property type="match status" value="1"/>
</dbReference>
<feature type="compositionally biased region" description="Basic and acidic residues" evidence="1">
    <location>
        <begin position="210"/>
        <end position="225"/>
    </location>
</feature>
<feature type="compositionally biased region" description="Basic and acidic residues" evidence="1">
    <location>
        <begin position="182"/>
        <end position="199"/>
    </location>
</feature>
<dbReference type="InterPro" id="IPR036779">
    <property type="entry name" value="LysM_dom_sf"/>
</dbReference>
<gene>
    <name evidence="3" type="ORF">EV146_107250</name>
</gene>
<sequence length="425" mass="47645">MSTGNQSCLRFSLEESVWFQRGQEVAELVSISLDPNITIQENDQYVTIKGSLELTGEYKSDQTDDDGTELEAGTRQIHSVMEREEGYLEFLHRFPVDITIPQNRIESIYDIDISVESFDYDFPERGSLKLSAELAITGLYGDQQHGSDEREEELEGPVEAEEDLEPYYLKREQEVPPELSDLTDHSVAEEESASLKEAESLNELFAPFKAEARKEPEAEQIKENTPELNNVRNEEKVSAFSSQERGEEQQTKQPDMVSHRNEGLAQPKPEEPPLNEGKDDEEAPLLETETETEAETESVSEPETGPELQGEPVMEQSGPIINEKAQQQEESSSSPSQDEPKATGKKISKKKGLSIAEFLARKEESEVAKIRVCIVQQGDTLQHIAERYEVSVQQLLNVNHLGLDQDVAEGQVLYVPAEYAAKGGK</sequence>
<keyword evidence="4" id="KW-1185">Reference proteome</keyword>
<accession>A0A4R2BCA0</accession>
<feature type="compositionally biased region" description="Acidic residues" evidence="1">
    <location>
        <begin position="278"/>
        <end position="300"/>
    </location>
</feature>
<dbReference type="AlphaFoldDB" id="A0A4R2BCA0"/>
<protein>
    <submittedName>
        <fullName evidence="3">Stage VI sporulation protein D</fullName>
    </submittedName>
</protein>
<dbReference type="SMART" id="SM00257">
    <property type="entry name" value="LysM"/>
    <property type="match status" value="1"/>
</dbReference>
<dbReference type="EMBL" id="SLVV01000007">
    <property type="protein sequence ID" value="TCN24548.1"/>
    <property type="molecule type" value="Genomic_DNA"/>
</dbReference>
<comment type="caution">
    <text evidence="3">The sequence shown here is derived from an EMBL/GenBank/DDBJ whole genome shotgun (WGS) entry which is preliminary data.</text>
</comment>
<dbReference type="InterPro" id="IPR014256">
    <property type="entry name" value="Spore_VI_D"/>
</dbReference>
<dbReference type="NCBIfam" id="TIGR02907">
    <property type="entry name" value="spore_VI_D"/>
    <property type="match status" value="1"/>
</dbReference>
<evidence type="ECO:0000313" key="3">
    <source>
        <dbReference type="EMBL" id="TCN24548.1"/>
    </source>
</evidence>
<name>A0A4R2BCA0_9BACI</name>
<dbReference type="Pfam" id="PF01476">
    <property type="entry name" value="LysM"/>
    <property type="match status" value="1"/>
</dbReference>
<dbReference type="InterPro" id="IPR018392">
    <property type="entry name" value="LysM"/>
</dbReference>
<dbReference type="CDD" id="cd00118">
    <property type="entry name" value="LysM"/>
    <property type="match status" value="1"/>
</dbReference>
<dbReference type="PANTHER" id="PTHR33734:SF36">
    <property type="entry name" value="STAGE VI SPORULATION PROTEIN D"/>
    <property type="match status" value="1"/>
</dbReference>
<dbReference type="InterPro" id="IPR048862">
    <property type="entry name" value="SPOCS_spoVID_N"/>
</dbReference>
<evidence type="ECO:0000259" key="2">
    <source>
        <dbReference type="PROSITE" id="PS51782"/>
    </source>
</evidence>
<dbReference type="GO" id="GO:0008932">
    <property type="term" value="F:lytic endotransglycosylase activity"/>
    <property type="evidence" value="ECO:0007669"/>
    <property type="project" value="TreeGrafter"/>
</dbReference>
<organism evidence="3 4">
    <name type="scientific">Mesobacillus foraminis</name>
    <dbReference type="NCBI Taxonomy" id="279826"/>
    <lineage>
        <taxon>Bacteria</taxon>
        <taxon>Bacillati</taxon>
        <taxon>Bacillota</taxon>
        <taxon>Bacilli</taxon>
        <taxon>Bacillales</taxon>
        <taxon>Bacillaceae</taxon>
        <taxon>Mesobacillus</taxon>
    </lineage>
</organism>
<feature type="compositionally biased region" description="Low complexity" evidence="1">
    <location>
        <begin position="323"/>
        <end position="337"/>
    </location>
</feature>
<evidence type="ECO:0000256" key="1">
    <source>
        <dbReference type="SAM" id="MobiDB-lite"/>
    </source>
</evidence>
<dbReference type="Proteomes" id="UP000295689">
    <property type="component" value="Unassembled WGS sequence"/>
</dbReference>
<dbReference type="RefSeq" id="WP_132007418.1">
    <property type="nucleotide sequence ID" value="NZ_JABUHM010000005.1"/>
</dbReference>
<reference evidence="3 4" key="1">
    <citation type="journal article" date="2015" name="Stand. Genomic Sci.">
        <title>Genomic Encyclopedia of Bacterial and Archaeal Type Strains, Phase III: the genomes of soil and plant-associated and newly described type strains.</title>
        <authorList>
            <person name="Whitman W.B."/>
            <person name="Woyke T."/>
            <person name="Klenk H.P."/>
            <person name="Zhou Y."/>
            <person name="Lilburn T.G."/>
            <person name="Beck B.J."/>
            <person name="De Vos P."/>
            <person name="Vandamme P."/>
            <person name="Eisen J.A."/>
            <person name="Garrity G."/>
            <person name="Hugenholtz P."/>
            <person name="Kyrpides N.C."/>
        </authorList>
    </citation>
    <scope>NUCLEOTIDE SEQUENCE [LARGE SCALE GENOMIC DNA]</scope>
    <source>
        <strain evidence="3 4">CV53</strain>
    </source>
</reference>